<dbReference type="HOGENOM" id="CLU_963107_0_0_1"/>
<evidence type="ECO:0000313" key="2">
    <source>
        <dbReference type="EMBL" id="EXJ95840.1"/>
    </source>
</evidence>
<dbReference type="Proteomes" id="UP000019484">
    <property type="component" value="Unassembled WGS sequence"/>
</dbReference>
<dbReference type="RefSeq" id="XP_007720069.1">
    <property type="nucleotide sequence ID" value="XM_007721879.1"/>
</dbReference>
<dbReference type="GeneID" id="19155868"/>
<feature type="region of interest" description="Disordered" evidence="1">
    <location>
        <begin position="270"/>
        <end position="289"/>
    </location>
</feature>
<feature type="compositionally biased region" description="Basic and acidic residues" evidence="1">
    <location>
        <begin position="210"/>
        <end position="222"/>
    </location>
</feature>
<proteinExistence type="predicted"/>
<keyword evidence="3" id="KW-1185">Reference proteome</keyword>
<dbReference type="AlphaFoldDB" id="W9Z1N9"/>
<comment type="caution">
    <text evidence="2">The sequence shown here is derived from an EMBL/GenBank/DDBJ whole genome shotgun (WGS) entry which is preliminary data.</text>
</comment>
<dbReference type="OrthoDB" id="4136797at2759"/>
<name>W9Z1N9_9EURO</name>
<accession>W9Z1N9</accession>
<feature type="region of interest" description="Disordered" evidence="1">
    <location>
        <begin position="175"/>
        <end position="198"/>
    </location>
</feature>
<evidence type="ECO:0000256" key="1">
    <source>
        <dbReference type="SAM" id="MobiDB-lite"/>
    </source>
</evidence>
<dbReference type="EMBL" id="AMWN01000001">
    <property type="protein sequence ID" value="EXJ95840.1"/>
    <property type="molecule type" value="Genomic_DNA"/>
</dbReference>
<gene>
    <name evidence="2" type="ORF">A1O1_00965</name>
</gene>
<evidence type="ECO:0000313" key="3">
    <source>
        <dbReference type="Proteomes" id="UP000019484"/>
    </source>
</evidence>
<sequence>MVGTADPYYNRKPVPDDLIKDVGITGLAPQEEYWSRERKYSVNGADVRRFSNSKKSGLEPLDDPYYGRRRLSKAEIADVGQTGLSPEEEYQNRERKYSVNGVDVRKFSTSRKGGLEPQDDPYYSRKKVSKAQITGVGETAMTPAEQFEVRERKQSLFQLSGDPFDLVAGRHRQSVSGVASGASDAATRRRSSAVAPDAVAAMATHSGYHGERLAPIESRPEFPPESFGSISLRDNGASSGSTIDREPGGHVGSAEAEHTRYYDAATLGHNHLQPCVEDDPDSVAPDEKR</sequence>
<reference evidence="2 3" key="1">
    <citation type="submission" date="2013-03" db="EMBL/GenBank/DDBJ databases">
        <title>The Genome Sequence of Capronia coronata CBS 617.96.</title>
        <authorList>
            <consortium name="The Broad Institute Genomics Platform"/>
            <person name="Cuomo C."/>
            <person name="de Hoog S."/>
            <person name="Gorbushina A."/>
            <person name="Walker B."/>
            <person name="Young S.K."/>
            <person name="Zeng Q."/>
            <person name="Gargeya S."/>
            <person name="Fitzgerald M."/>
            <person name="Haas B."/>
            <person name="Abouelleil A."/>
            <person name="Allen A.W."/>
            <person name="Alvarado L."/>
            <person name="Arachchi H.M."/>
            <person name="Berlin A.M."/>
            <person name="Chapman S.B."/>
            <person name="Gainer-Dewar J."/>
            <person name="Goldberg J."/>
            <person name="Griggs A."/>
            <person name="Gujja S."/>
            <person name="Hansen M."/>
            <person name="Howarth C."/>
            <person name="Imamovic A."/>
            <person name="Ireland A."/>
            <person name="Larimer J."/>
            <person name="McCowan C."/>
            <person name="Murphy C."/>
            <person name="Pearson M."/>
            <person name="Poon T.W."/>
            <person name="Priest M."/>
            <person name="Roberts A."/>
            <person name="Saif S."/>
            <person name="Shea T."/>
            <person name="Sisk P."/>
            <person name="Sykes S."/>
            <person name="Wortman J."/>
            <person name="Nusbaum C."/>
            <person name="Birren B."/>
        </authorList>
    </citation>
    <scope>NUCLEOTIDE SEQUENCE [LARGE SCALE GENOMIC DNA]</scope>
    <source>
        <strain evidence="2 3">CBS 617.96</strain>
    </source>
</reference>
<feature type="compositionally biased region" description="Low complexity" evidence="1">
    <location>
        <begin position="175"/>
        <end position="185"/>
    </location>
</feature>
<dbReference type="eggNOG" id="ENOG502T4R9">
    <property type="taxonomic scope" value="Eukaryota"/>
</dbReference>
<protein>
    <submittedName>
        <fullName evidence="2">Uncharacterized protein</fullName>
    </submittedName>
</protein>
<organism evidence="2 3">
    <name type="scientific">Capronia coronata CBS 617.96</name>
    <dbReference type="NCBI Taxonomy" id="1182541"/>
    <lineage>
        <taxon>Eukaryota</taxon>
        <taxon>Fungi</taxon>
        <taxon>Dikarya</taxon>
        <taxon>Ascomycota</taxon>
        <taxon>Pezizomycotina</taxon>
        <taxon>Eurotiomycetes</taxon>
        <taxon>Chaetothyriomycetidae</taxon>
        <taxon>Chaetothyriales</taxon>
        <taxon>Herpotrichiellaceae</taxon>
        <taxon>Capronia</taxon>
    </lineage>
</organism>
<feature type="region of interest" description="Disordered" evidence="1">
    <location>
        <begin position="210"/>
        <end position="257"/>
    </location>
</feature>